<dbReference type="Pfam" id="PF06993">
    <property type="entry name" value="DUF1304"/>
    <property type="match status" value="1"/>
</dbReference>
<dbReference type="PANTHER" id="PTHR38446">
    <property type="entry name" value="BLL0914 PROTEIN"/>
    <property type="match status" value="1"/>
</dbReference>
<accession>A0ABR8NRA9</accession>
<gene>
    <name evidence="2" type="ORF">IF188_15945</name>
</gene>
<reference evidence="2 3" key="1">
    <citation type="submission" date="2020-09" db="EMBL/GenBank/DDBJ databases">
        <title>Isolation and identification of active actinomycetes.</title>
        <authorList>
            <person name="Li X."/>
        </authorList>
    </citation>
    <scope>NUCLEOTIDE SEQUENCE [LARGE SCALE GENOMIC DNA]</scope>
    <source>
        <strain evidence="2 3">NEAU-LLC</strain>
    </source>
</reference>
<keyword evidence="1" id="KW-0472">Membrane</keyword>
<evidence type="ECO:0000313" key="3">
    <source>
        <dbReference type="Proteomes" id="UP000598426"/>
    </source>
</evidence>
<dbReference type="InterPro" id="IPR009732">
    <property type="entry name" value="DUF1304"/>
</dbReference>
<proteinExistence type="predicted"/>
<feature type="transmembrane region" description="Helical" evidence="1">
    <location>
        <begin position="81"/>
        <end position="100"/>
    </location>
</feature>
<organism evidence="2 3">
    <name type="scientific">Microbacterium helvum</name>
    <dbReference type="NCBI Taxonomy" id="2773713"/>
    <lineage>
        <taxon>Bacteria</taxon>
        <taxon>Bacillati</taxon>
        <taxon>Actinomycetota</taxon>
        <taxon>Actinomycetes</taxon>
        <taxon>Micrococcales</taxon>
        <taxon>Microbacteriaceae</taxon>
        <taxon>Microbacterium</taxon>
    </lineage>
</organism>
<name>A0ABR8NRA9_9MICO</name>
<evidence type="ECO:0000313" key="2">
    <source>
        <dbReference type="EMBL" id="MBD3943186.1"/>
    </source>
</evidence>
<keyword evidence="1" id="KW-0812">Transmembrane</keyword>
<evidence type="ECO:0000256" key="1">
    <source>
        <dbReference type="SAM" id="Phobius"/>
    </source>
</evidence>
<dbReference type="PANTHER" id="PTHR38446:SF1">
    <property type="entry name" value="BLL0914 PROTEIN"/>
    <property type="match status" value="1"/>
</dbReference>
<feature type="transmembrane region" description="Helical" evidence="1">
    <location>
        <begin position="6"/>
        <end position="26"/>
    </location>
</feature>
<keyword evidence="1" id="KW-1133">Transmembrane helix</keyword>
<dbReference type="EMBL" id="JACXZS010000011">
    <property type="protein sequence ID" value="MBD3943186.1"/>
    <property type="molecule type" value="Genomic_DNA"/>
</dbReference>
<feature type="transmembrane region" description="Helical" evidence="1">
    <location>
        <begin position="57"/>
        <end position="75"/>
    </location>
</feature>
<sequence>MVGILATVAASAAALLHVYIFVMESVQWTQPKIWKRFGVADQAAAEITKPMAYNQGFYNLFLAIGVVIGIVLFYAGGGIALVLFALGSMVAAALVLVTTGLKYLRPALIQGTLPLIAFVLFPFA</sequence>
<dbReference type="RefSeq" id="WP_191172795.1">
    <property type="nucleotide sequence ID" value="NZ_JACXZS010000011.1"/>
</dbReference>
<keyword evidence="3" id="KW-1185">Reference proteome</keyword>
<comment type="caution">
    <text evidence="2">The sequence shown here is derived from an EMBL/GenBank/DDBJ whole genome shotgun (WGS) entry which is preliminary data.</text>
</comment>
<protein>
    <submittedName>
        <fullName evidence="2">DUF1304 domain-containing protein</fullName>
    </submittedName>
</protein>
<dbReference type="Proteomes" id="UP000598426">
    <property type="component" value="Unassembled WGS sequence"/>
</dbReference>